<evidence type="ECO:0000313" key="2">
    <source>
        <dbReference type="Proteomes" id="UP001623348"/>
    </source>
</evidence>
<dbReference type="EMBL" id="BAAFJT010000004">
    <property type="protein sequence ID" value="GAB0189384.1"/>
    <property type="molecule type" value="Genomic_DNA"/>
</dbReference>
<proteinExistence type="predicted"/>
<protein>
    <submittedName>
        <fullName evidence="1">Uncharacterized protein</fullName>
    </submittedName>
</protein>
<dbReference type="AlphaFoldDB" id="A0ABC9WX59"/>
<accession>A0ABC9WX59</accession>
<dbReference type="Proteomes" id="UP001623348">
    <property type="component" value="Unassembled WGS sequence"/>
</dbReference>
<comment type="caution">
    <text evidence="1">The sequence shown here is derived from an EMBL/GenBank/DDBJ whole genome shotgun (WGS) entry which is preliminary data.</text>
</comment>
<sequence length="89" mass="10085">MVWSLTCVLENRAWSAMSMHYGINGEQEDNNQETLVTVFMLPFARGQLLTSAIQFLEKLSSYLAFNSSEKTVIKLKSRVVLCKLGKSHD</sequence>
<name>A0ABC9WX59_GRUJA</name>
<reference evidence="1 2" key="1">
    <citation type="submission" date="2024-06" db="EMBL/GenBank/DDBJ databases">
        <title>The draft genome of Grus japonensis, version 3.</title>
        <authorList>
            <person name="Nabeshima K."/>
            <person name="Suzuki S."/>
            <person name="Onuma M."/>
        </authorList>
    </citation>
    <scope>NUCLEOTIDE SEQUENCE [LARGE SCALE GENOMIC DNA]</scope>
    <source>
        <strain evidence="1 2">451A</strain>
    </source>
</reference>
<evidence type="ECO:0000313" key="1">
    <source>
        <dbReference type="EMBL" id="GAB0189384.1"/>
    </source>
</evidence>
<organism evidence="1 2">
    <name type="scientific">Grus japonensis</name>
    <name type="common">Japanese crane</name>
    <name type="synonym">Red-crowned crane</name>
    <dbReference type="NCBI Taxonomy" id="30415"/>
    <lineage>
        <taxon>Eukaryota</taxon>
        <taxon>Metazoa</taxon>
        <taxon>Chordata</taxon>
        <taxon>Craniata</taxon>
        <taxon>Vertebrata</taxon>
        <taxon>Euteleostomi</taxon>
        <taxon>Archelosauria</taxon>
        <taxon>Archosauria</taxon>
        <taxon>Dinosauria</taxon>
        <taxon>Saurischia</taxon>
        <taxon>Theropoda</taxon>
        <taxon>Coelurosauria</taxon>
        <taxon>Aves</taxon>
        <taxon>Neognathae</taxon>
        <taxon>Neoaves</taxon>
        <taxon>Gruiformes</taxon>
        <taxon>Gruidae</taxon>
        <taxon>Grus</taxon>
    </lineage>
</organism>
<gene>
    <name evidence="1" type="ORF">GRJ2_001403700</name>
</gene>
<keyword evidence="2" id="KW-1185">Reference proteome</keyword>